<comment type="similarity">
    <text evidence="8">Belongs to the MMM1 family.</text>
</comment>
<dbReference type="CDD" id="cd21671">
    <property type="entry name" value="SMP_Mmm1"/>
    <property type="match status" value="1"/>
</dbReference>
<proteinExistence type="inferred from homology"/>
<evidence type="ECO:0000256" key="3">
    <source>
        <dbReference type="ARBA" id="ARBA00022824"/>
    </source>
</evidence>
<dbReference type="STRING" id="1754190.A0A1Y2F6S7"/>
<feature type="transmembrane region" description="Helical" evidence="9">
    <location>
        <begin position="20"/>
        <end position="42"/>
    </location>
</feature>
<evidence type="ECO:0000256" key="1">
    <source>
        <dbReference type="ARBA" id="ARBA00022448"/>
    </source>
</evidence>
<evidence type="ECO:0000256" key="4">
    <source>
        <dbReference type="ARBA" id="ARBA00022989"/>
    </source>
</evidence>
<dbReference type="AlphaFoldDB" id="A0A1Y2F6S7"/>
<evidence type="ECO:0000256" key="6">
    <source>
        <dbReference type="ARBA" id="ARBA00023121"/>
    </source>
</evidence>
<evidence type="ECO:0000313" key="12">
    <source>
        <dbReference type="Proteomes" id="UP000193920"/>
    </source>
</evidence>
<keyword evidence="6" id="KW-0446">Lipid-binding</keyword>
<dbReference type="InterPro" id="IPR027537">
    <property type="entry name" value="Mmm1"/>
</dbReference>
<comment type="subcellular location">
    <subcellularLocation>
        <location evidence="8">Endoplasmic reticulum membrane</location>
        <topology evidence="8">Single-pass type I membrane protein</topology>
    </subcellularLocation>
    <text evidence="8">The ERMES/MDM complex localizes to a few discrete foci (around 10 per single cell), that represent mitochondria-endoplasmic reticulum junctions. These foci are often found next to mtDNA nucleoids.</text>
</comment>
<evidence type="ECO:0000313" key="11">
    <source>
        <dbReference type="EMBL" id="ORY79610.1"/>
    </source>
</evidence>
<dbReference type="GO" id="GO:0015914">
    <property type="term" value="P:phospholipid transport"/>
    <property type="evidence" value="ECO:0007669"/>
    <property type="project" value="TreeGrafter"/>
</dbReference>
<feature type="topological domain" description="Lumenal" evidence="8">
    <location>
        <begin position="1"/>
        <end position="22"/>
    </location>
</feature>
<sequence length="289" mass="33716">MQTEYKYEHEREVNGSKEFLKGFLFGQLIIFALLLTLVRIFILRGSGSTKRAIKERKKFQVKSEVKKNLNSVHDTVLKKLEYDLYTHPTESCDWINVLIALFIESYRRDNIFKQSMINKLNNYLSDTQAKYSFLAPIILTECAFGDEYPRISKTKIKQGEHNGITTEFFINFEDCITLGVETNLMINWPRPCIAALPLSLSISLLHFSGRFMVEFVSQADSNSKYILFSVGDDYQLELDVKTLLGHRTKIKDPEKLTNIIINVIDYYFRKEFVFPNYKRIDIPTKTKID</sequence>
<keyword evidence="5" id="KW-0445">Lipid transport</keyword>
<keyword evidence="2 8" id="KW-0812">Transmembrane</keyword>
<reference evidence="11 12" key="1">
    <citation type="submission" date="2016-08" db="EMBL/GenBank/DDBJ databases">
        <title>A Parts List for Fungal Cellulosomes Revealed by Comparative Genomics.</title>
        <authorList>
            <consortium name="DOE Joint Genome Institute"/>
            <person name="Haitjema C.H."/>
            <person name="Gilmore S.P."/>
            <person name="Henske J.K."/>
            <person name="Solomon K.V."/>
            <person name="De Groot R."/>
            <person name="Kuo A."/>
            <person name="Mondo S.J."/>
            <person name="Salamov A.A."/>
            <person name="Labutti K."/>
            <person name="Zhao Z."/>
            <person name="Chiniquy J."/>
            <person name="Barry K."/>
            <person name="Brewer H.M."/>
            <person name="Purvine S.O."/>
            <person name="Wright A.T."/>
            <person name="Boxma B."/>
            <person name="Van Alen T."/>
            <person name="Hackstein J.H."/>
            <person name="Baker S.E."/>
            <person name="Grigoriev I.V."/>
            <person name="O'Malley M.A."/>
        </authorList>
    </citation>
    <scope>NUCLEOTIDE SEQUENCE [LARGE SCALE GENOMIC DNA]</scope>
    <source>
        <strain evidence="11 12">G1</strain>
    </source>
</reference>
<dbReference type="PANTHER" id="PTHR13466">
    <property type="entry name" value="TEX2 PROTEIN-RELATED"/>
    <property type="match status" value="1"/>
</dbReference>
<keyword evidence="12" id="KW-1185">Reference proteome</keyword>
<dbReference type="InterPro" id="IPR031468">
    <property type="entry name" value="SMP_LBD"/>
</dbReference>
<dbReference type="GO" id="GO:0008289">
    <property type="term" value="F:lipid binding"/>
    <property type="evidence" value="ECO:0007669"/>
    <property type="project" value="UniProtKB-KW"/>
</dbReference>
<evidence type="ECO:0000256" key="7">
    <source>
        <dbReference type="ARBA" id="ARBA00023136"/>
    </source>
</evidence>
<name>A0A1Y2F6S7_9FUNG</name>
<dbReference type="PROSITE" id="PS51847">
    <property type="entry name" value="SMP"/>
    <property type="match status" value="1"/>
</dbReference>
<organism evidence="11 12">
    <name type="scientific">Neocallimastix californiae</name>
    <dbReference type="NCBI Taxonomy" id="1754190"/>
    <lineage>
        <taxon>Eukaryota</taxon>
        <taxon>Fungi</taxon>
        <taxon>Fungi incertae sedis</taxon>
        <taxon>Chytridiomycota</taxon>
        <taxon>Chytridiomycota incertae sedis</taxon>
        <taxon>Neocallimastigomycetes</taxon>
        <taxon>Neocallimastigales</taxon>
        <taxon>Neocallimastigaceae</taxon>
        <taxon>Neocallimastix</taxon>
    </lineage>
</organism>
<dbReference type="GO" id="GO:1990456">
    <property type="term" value="P:mitochondrion-endoplasmic reticulum membrane tethering"/>
    <property type="evidence" value="ECO:0007669"/>
    <property type="project" value="TreeGrafter"/>
</dbReference>
<evidence type="ECO:0000256" key="5">
    <source>
        <dbReference type="ARBA" id="ARBA00023055"/>
    </source>
</evidence>
<keyword evidence="1" id="KW-0813">Transport</keyword>
<comment type="subunit">
    <text evidence="8">Homodimer. Component of the ER-mitochondria encounter structure (ERMES) or MDM complex, composed of MMM1, MDM10, MDM12 and MDM34. A MMM1 homodimer associates with one molecule of MDM12 on each side in a pairwise head-to-tail manner, and the SMP-LTD domains of MMM1 and MDM12 generate a continuous hydrophobic tunnel for phospholipid trafficking.</text>
</comment>
<dbReference type="Proteomes" id="UP000193920">
    <property type="component" value="Unassembled WGS sequence"/>
</dbReference>
<gene>
    <name evidence="8" type="primary">MMM1</name>
    <name evidence="11" type="ORF">LY90DRAFT_398328</name>
</gene>
<evidence type="ECO:0000256" key="8">
    <source>
        <dbReference type="HAMAP-Rule" id="MF_03103"/>
    </source>
</evidence>
<keyword evidence="4 8" id="KW-1133">Transmembrane helix</keyword>
<dbReference type="HAMAP" id="MF_03103">
    <property type="entry name" value="Mmm1"/>
    <property type="match status" value="1"/>
</dbReference>
<dbReference type="PANTHER" id="PTHR13466:SF0">
    <property type="entry name" value="SMP-LTD DOMAIN-CONTAINING PROTEIN"/>
    <property type="match status" value="1"/>
</dbReference>
<dbReference type="Pfam" id="PF10296">
    <property type="entry name" value="MMM1"/>
    <property type="match status" value="1"/>
</dbReference>
<feature type="domain" description="SMP-LTD" evidence="10">
    <location>
        <begin position="88"/>
        <end position="283"/>
    </location>
</feature>
<feature type="topological domain" description="Cytoplasmic" evidence="8">
    <location>
        <begin position="44"/>
        <end position="289"/>
    </location>
</feature>
<dbReference type="GO" id="GO:0045040">
    <property type="term" value="P:protein insertion into mitochondrial outer membrane"/>
    <property type="evidence" value="ECO:0007669"/>
    <property type="project" value="UniProtKB-UniRule"/>
</dbReference>
<dbReference type="InterPro" id="IPR019411">
    <property type="entry name" value="MMM1_dom"/>
</dbReference>
<dbReference type="GO" id="GO:0005789">
    <property type="term" value="C:endoplasmic reticulum membrane"/>
    <property type="evidence" value="ECO:0007669"/>
    <property type="project" value="UniProtKB-SubCell"/>
</dbReference>
<keyword evidence="7 8" id="KW-0472">Membrane</keyword>
<dbReference type="GO" id="GO:0032865">
    <property type="term" value="C:ERMES complex"/>
    <property type="evidence" value="ECO:0007669"/>
    <property type="project" value="UniProtKB-UniRule"/>
</dbReference>
<evidence type="ECO:0000256" key="2">
    <source>
        <dbReference type="ARBA" id="ARBA00022692"/>
    </source>
</evidence>
<keyword evidence="3 8" id="KW-0256">Endoplasmic reticulum</keyword>
<evidence type="ECO:0000256" key="9">
    <source>
        <dbReference type="SAM" id="Phobius"/>
    </source>
</evidence>
<comment type="function">
    <text evidence="8">Component of the ERMES/MDM complex, which serves as a molecular tether to connect the endoplasmic reticulum (ER) and mitochondria. Components of this complex are involved in the control of mitochondrial shape and protein biogenesis, and function in nonvesicular lipid trafficking between the ER and mitochondria. The MDM12-MMM1 subcomplex functions in the major beta-barrel assembly pathway that is responsible for biogenesis of all outer membrane beta-barrel proteins, and acts in a late step after the SAM complex. The MDM10-MDM12-MMM1 subcomplex further acts in the TOM40-specific pathway after the action of the MDM12-MMM1 complex. Essential for establishing and maintaining the structure of mitochondria and maintenance of mtDNA nucleoids.</text>
</comment>
<evidence type="ECO:0000259" key="10">
    <source>
        <dbReference type="PROSITE" id="PS51847"/>
    </source>
</evidence>
<comment type="caution">
    <text evidence="11">The sequence shown here is derived from an EMBL/GenBank/DDBJ whole genome shotgun (WGS) entry which is preliminary data.</text>
</comment>
<dbReference type="OrthoDB" id="5599157at2759"/>
<protein>
    <recommendedName>
        <fullName evidence="8">Maintenance of mitochondrial morphology protein 1</fullName>
    </recommendedName>
</protein>
<accession>A0A1Y2F6S7</accession>
<dbReference type="EMBL" id="MCOG01000014">
    <property type="protein sequence ID" value="ORY79610.1"/>
    <property type="molecule type" value="Genomic_DNA"/>
</dbReference>